<dbReference type="Proteomes" id="UP001174909">
    <property type="component" value="Unassembled WGS sequence"/>
</dbReference>
<accession>A0AA35SLX8</accession>
<keyword evidence="4 5" id="KW-0862">Zinc</keyword>
<feature type="binding site" evidence="4 5">
    <location>
        <position position="280"/>
    </location>
    <ligand>
        <name>Zn(2+)</name>
        <dbReference type="ChEBI" id="CHEBI:29105"/>
    </ligand>
</feature>
<dbReference type="PROSITE" id="PS50970">
    <property type="entry name" value="HCY"/>
    <property type="match status" value="1"/>
</dbReference>
<evidence type="ECO:0000256" key="4">
    <source>
        <dbReference type="PIRSR" id="PIRSR037505-2"/>
    </source>
</evidence>
<evidence type="ECO:0000313" key="7">
    <source>
        <dbReference type="EMBL" id="CAI8031026.1"/>
    </source>
</evidence>
<dbReference type="PIRSF" id="PIRSF037505">
    <property type="entry name" value="Betaine_HMT"/>
    <property type="match status" value="1"/>
</dbReference>
<dbReference type="GO" id="GO:0009086">
    <property type="term" value="P:methionine biosynthetic process"/>
    <property type="evidence" value="ECO:0007669"/>
    <property type="project" value="InterPro"/>
</dbReference>
<sequence length="331" mass="35232">MTDATVAGGPGLLERLAAGPVICAEGYLFEIERRGYLSAGAYVPEAVLDHPEVVAQLHRDFLHAGSDVMLAFTYYAHREKLRAAQEGDALVAGNVCNSNIFVDGDAESARTVRAMFDEQVAWAVDEGVDFIVAETISFLGEALLALDAIKAAGQPAVINLAVHRDPNTRDGSSLAEAAKRLEDAGADVVGLNCARGPASMLPLLGPIREAVSCHVAALPVAYRTSADEPTFQSLSDPGCGCLPDGRPFPTALDPFTVNRYEIEEFTREAQALGVNYLGVCCGAGPHHIRAVAEALGRRPTASKYSPDMTTHAFYGTSEKVPSKYKAFSKHL</sequence>
<dbReference type="PANTHER" id="PTHR11103">
    <property type="entry name" value="SLR1189 PROTEIN"/>
    <property type="match status" value="1"/>
</dbReference>
<name>A0AA35SLX8_GEOBA</name>
<dbReference type="EMBL" id="CASHTH010002512">
    <property type="protein sequence ID" value="CAI8031026.1"/>
    <property type="molecule type" value="Genomic_DNA"/>
</dbReference>
<dbReference type="InterPro" id="IPR017226">
    <property type="entry name" value="BHMT-like"/>
</dbReference>
<evidence type="ECO:0000313" key="8">
    <source>
        <dbReference type="Proteomes" id="UP001174909"/>
    </source>
</evidence>
<evidence type="ECO:0000256" key="1">
    <source>
        <dbReference type="ARBA" id="ARBA00022603"/>
    </source>
</evidence>
<dbReference type="InterPro" id="IPR036589">
    <property type="entry name" value="HCY_dom_sf"/>
</dbReference>
<dbReference type="GO" id="GO:0008168">
    <property type="term" value="F:methyltransferase activity"/>
    <property type="evidence" value="ECO:0007669"/>
    <property type="project" value="UniProtKB-UniRule"/>
</dbReference>
<evidence type="ECO:0000256" key="2">
    <source>
        <dbReference type="ARBA" id="ARBA00022679"/>
    </source>
</evidence>
<keyword evidence="2 5" id="KW-0808">Transferase</keyword>
<feature type="binding site" evidence="4 5">
    <location>
        <position position="281"/>
    </location>
    <ligand>
        <name>Zn(2+)</name>
        <dbReference type="ChEBI" id="CHEBI:29105"/>
    </ligand>
</feature>
<evidence type="ECO:0000259" key="6">
    <source>
        <dbReference type="PROSITE" id="PS50970"/>
    </source>
</evidence>
<organism evidence="7 8">
    <name type="scientific">Geodia barretti</name>
    <name type="common">Barrett's horny sponge</name>
    <dbReference type="NCBI Taxonomy" id="519541"/>
    <lineage>
        <taxon>Eukaryota</taxon>
        <taxon>Metazoa</taxon>
        <taxon>Porifera</taxon>
        <taxon>Demospongiae</taxon>
        <taxon>Heteroscleromorpha</taxon>
        <taxon>Tetractinellida</taxon>
        <taxon>Astrophorina</taxon>
        <taxon>Geodiidae</taxon>
        <taxon>Geodia</taxon>
    </lineage>
</organism>
<protein>
    <submittedName>
        <fullName evidence="7">Betaine--homocysteine S-methyltransferase 1</fullName>
    </submittedName>
</protein>
<comment type="caution">
    <text evidence="7">The sequence shown here is derived from an EMBL/GenBank/DDBJ whole genome shotgun (WGS) entry which is preliminary data.</text>
</comment>
<gene>
    <name evidence="7" type="ORF">GBAR_LOCUS17604</name>
</gene>
<dbReference type="AlphaFoldDB" id="A0AA35SLX8"/>
<evidence type="ECO:0000256" key="3">
    <source>
        <dbReference type="ARBA" id="ARBA00034478"/>
    </source>
</evidence>
<dbReference type="Pfam" id="PF02574">
    <property type="entry name" value="S-methyl_trans"/>
    <property type="match status" value="2"/>
</dbReference>
<dbReference type="Gene3D" id="3.20.20.330">
    <property type="entry name" value="Homocysteine-binding-like domain"/>
    <property type="match status" value="1"/>
</dbReference>
<comment type="cofactor">
    <cofactor evidence="4">
        <name>Zn(2+)</name>
        <dbReference type="ChEBI" id="CHEBI:29105"/>
    </cofactor>
    <text evidence="4">Binds 1 zinc ion per subunit.</text>
</comment>
<keyword evidence="8" id="KW-1185">Reference proteome</keyword>
<keyword evidence="1 5" id="KW-0489">Methyltransferase</keyword>
<feature type="binding site" evidence="4 5">
    <location>
        <position position="193"/>
    </location>
    <ligand>
        <name>Zn(2+)</name>
        <dbReference type="ChEBI" id="CHEBI:29105"/>
    </ligand>
</feature>
<dbReference type="SUPFAM" id="SSF82282">
    <property type="entry name" value="Homocysteine S-methyltransferase"/>
    <property type="match status" value="1"/>
</dbReference>
<feature type="domain" description="Hcy-binding" evidence="6">
    <location>
        <begin position="1"/>
        <end position="295"/>
    </location>
</feature>
<comment type="pathway">
    <text evidence="3">Amino-acid biosynthesis; L-methionine biosynthesis via de novo pathway.</text>
</comment>
<dbReference type="GO" id="GO:0008270">
    <property type="term" value="F:zinc ion binding"/>
    <property type="evidence" value="ECO:0007669"/>
    <property type="project" value="InterPro"/>
</dbReference>
<reference evidence="7" key="1">
    <citation type="submission" date="2023-03" db="EMBL/GenBank/DDBJ databases">
        <authorList>
            <person name="Steffen K."/>
            <person name="Cardenas P."/>
        </authorList>
    </citation>
    <scope>NUCLEOTIDE SEQUENCE</scope>
</reference>
<dbReference type="PANTHER" id="PTHR11103:SF18">
    <property type="entry name" value="SLR1189 PROTEIN"/>
    <property type="match status" value="1"/>
</dbReference>
<evidence type="ECO:0000256" key="5">
    <source>
        <dbReference type="PROSITE-ProRule" id="PRU00333"/>
    </source>
</evidence>
<dbReference type="GO" id="GO:0032259">
    <property type="term" value="P:methylation"/>
    <property type="evidence" value="ECO:0007669"/>
    <property type="project" value="UniProtKB-KW"/>
</dbReference>
<proteinExistence type="predicted"/>
<dbReference type="InterPro" id="IPR003726">
    <property type="entry name" value="HCY_dom"/>
</dbReference>
<keyword evidence="4 5" id="KW-0479">Metal-binding</keyword>